<dbReference type="GO" id="GO:0000166">
    <property type="term" value="F:nucleotide binding"/>
    <property type="evidence" value="ECO:0007669"/>
    <property type="project" value="InterPro"/>
</dbReference>
<dbReference type="Pfam" id="PF22725">
    <property type="entry name" value="GFO_IDH_MocA_C3"/>
    <property type="match status" value="1"/>
</dbReference>
<feature type="domain" description="GFO/IDH/MocA-like oxidoreductase" evidence="2">
    <location>
        <begin position="145"/>
        <end position="239"/>
    </location>
</feature>
<dbReference type="InterPro" id="IPR036291">
    <property type="entry name" value="NAD(P)-bd_dom_sf"/>
</dbReference>
<keyword evidence="4" id="KW-1185">Reference proteome</keyword>
<gene>
    <name evidence="3" type="ORF">HJG44_00530</name>
</gene>
<dbReference type="SUPFAM" id="SSF51735">
    <property type="entry name" value="NAD(P)-binding Rossmann-fold domains"/>
    <property type="match status" value="1"/>
</dbReference>
<reference evidence="3 4" key="1">
    <citation type="submission" date="2020-04" db="EMBL/GenBank/DDBJ databases">
        <title>Enterovirga sp. isolate from soil.</title>
        <authorList>
            <person name="Chea S."/>
            <person name="Kim D.-U."/>
        </authorList>
    </citation>
    <scope>NUCLEOTIDE SEQUENCE [LARGE SCALE GENOMIC DNA]</scope>
    <source>
        <strain evidence="3 4">DB1703</strain>
    </source>
</reference>
<evidence type="ECO:0000313" key="3">
    <source>
        <dbReference type="EMBL" id="NNM70880.1"/>
    </source>
</evidence>
<dbReference type="SUPFAM" id="SSF55347">
    <property type="entry name" value="Glyceraldehyde-3-phosphate dehydrogenase-like, C-terminal domain"/>
    <property type="match status" value="1"/>
</dbReference>
<dbReference type="PANTHER" id="PTHR43377:SF1">
    <property type="entry name" value="BILIVERDIN REDUCTASE A"/>
    <property type="match status" value="1"/>
</dbReference>
<evidence type="ECO:0000259" key="2">
    <source>
        <dbReference type="Pfam" id="PF22725"/>
    </source>
</evidence>
<dbReference type="Proteomes" id="UP000564885">
    <property type="component" value="Unassembled WGS sequence"/>
</dbReference>
<comment type="caution">
    <text evidence="3">The sequence shown here is derived from an EMBL/GenBank/DDBJ whole genome shotgun (WGS) entry which is preliminary data.</text>
</comment>
<dbReference type="InterPro" id="IPR051450">
    <property type="entry name" value="Gfo/Idh/MocA_Oxidoreductases"/>
</dbReference>
<accession>A0A849I414</accession>
<dbReference type="InterPro" id="IPR000683">
    <property type="entry name" value="Gfo/Idh/MocA-like_OxRdtase_N"/>
</dbReference>
<dbReference type="Pfam" id="PF01408">
    <property type="entry name" value="GFO_IDH_MocA"/>
    <property type="match status" value="1"/>
</dbReference>
<dbReference type="AlphaFoldDB" id="A0A849I414"/>
<dbReference type="Gene3D" id="3.30.360.10">
    <property type="entry name" value="Dihydrodipicolinate Reductase, domain 2"/>
    <property type="match status" value="1"/>
</dbReference>
<proteinExistence type="predicted"/>
<protein>
    <submittedName>
        <fullName evidence="3">Gfo/Idh/MocA family oxidoreductase</fullName>
    </submittedName>
</protein>
<feature type="domain" description="Gfo/Idh/MocA-like oxidoreductase N-terminal" evidence="1">
    <location>
        <begin position="8"/>
        <end position="126"/>
    </location>
</feature>
<dbReference type="PANTHER" id="PTHR43377">
    <property type="entry name" value="BILIVERDIN REDUCTASE A"/>
    <property type="match status" value="1"/>
</dbReference>
<evidence type="ECO:0000259" key="1">
    <source>
        <dbReference type="Pfam" id="PF01408"/>
    </source>
</evidence>
<name>A0A849I414_9HYPH</name>
<dbReference type="EMBL" id="JABEPP010000001">
    <property type="protein sequence ID" value="NNM70880.1"/>
    <property type="molecule type" value="Genomic_DNA"/>
</dbReference>
<dbReference type="InterPro" id="IPR055170">
    <property type="entry name" value="GFO_IDH_MocA-like_dom"/>
</dbReference>
<sequence length="337" mass="36902">MTVRKPVGIAVVGCGRIVHAHADAIAQQPDVARLVAFVDTDLALAQNMAARYGAPHAFGSVAEALAHPEIEAVDLCLPIEAHGPVTIECLRGGRHVIVEKPMAQDAATAYAMNAAAKAAGRVLVVGQSRRHSSAVGYVRDNLASFGRLRSLQAAFCMYWDGPQVPWWAERTPEEGLVIPQLGSHALDFVQLIMGERPTTVYCQTHRWRDCWKAEDEVMMLLTYPSGRLATALLSYNQRPFFERHFLLFDDCFVEVRDSKTVLVDDRVVLAPPEDDPDGELITNELFKNQLRDFVLAIEGRPSRSAFAPETAQQIEILDAALASSLSGQPVQLGPLPA</sequence>
<dbReference type="Gene3D" id="3.40.50.720">
    <property type="entry name" value="NAD(P)-binding Rossmann-like Domain"/>
    <property type="match status" value="1"/>
</dbReference>
<dbReference type="RefSeq" id="WP_171216409.1">
    <property type="nucleotide sequence ID" value="NZ_JABEPP010000001.1"/>
</dbReference>
<evidence type="ECO:0000313" key="4">
    <source>
        <dbReference type="Proteomes" id="UP000564885"/>
    </source>
</evidence>
<organism evidence="3 4">
    <name type="scientific">Enterovirga aerilata</name>
    <dbReference type="NCBI Taxonomy" id="2730920"/>
    <lineage>
        <taxon>Bacteria</taxon>
        <taxon>Pseudomonadati</taxon>
        <taxon>Pseudomonadota</taxon>
        <taxon>Alphaproteobacteria</taxon>
        <taxon>Hyphomicrobiales</taxon>
        <taxon>Methylobacteriaceae</taxon>
        <taxon>Enterovirga</taxon>
    </lineage>
</organism>